<keyword evidence="6" id="KW-0808">Transferase</keyword>
<dbReference type="Gene3D" id="1.10.287.130">
    <property type="match status" value="1"/>
</dbReference>
<dbReference type="SMART" id="SM00387">
    <property type="entry name" value="HATPase_c"/>
    <property type="match status" value="1"/>
</dbReference>
<evidence type="ECO:0000256" key="11">
    <source>
        <dbReference type="ARBA" id="ARBA00022989"/>
    </source>
</evidence>
<keyword evidence="13 14" id="KW-0472">Membrane</keyword>
<keyword evidence="12" id="KW-0902">Two-component regulatory system</keyword>
<evidence type="ECO:0000259" key="15">
    <source>
        <dbReference type="PROSITE" id="PS50109"/>
    </source>
</evidence>
<evidence type="ECO:0000256" key="14">
    <source>
        <dbReference type="SAM" id="Phobius"/>
    </source>
</evidence>
<feature type="transmembrane region" description="Helical" evidence="14">
    <location>
        <begin position="7"/>
        <end position="27"/>
    </location>
</feature>
<proteinExistence type="predicted"/>
<feature type="transmembrane region" description="Helical" evidence="14">
    <location>
        <begin position="132"/>
        <end position="151"/>
    </location>
</feature>
<evidence type="ECO:0000313" key="16">
    <source>
        <dbReference type="EMBL" id="QHT61193.1"/>
    </source>
</evidence>
<dbReference type="InterPro" id="IPR036890">
    <property type="entry name" value="HATPase_C_sf"/>
</dbReference>
<dbReference type="Gene3D" id="3.30.565.10">
    <property type="entry name" value="Histidine kinase-like ATPase, C-terminal domain"/>
    <property type="match status" value="1"/>
</dbReference>
<dbReference type="Pfam" id="PF00512">
    <property type="entry name" value="HisKA"/>
    <property type="match status" value="1"/>
</dbReference>
<evidence type="ECO:0000256" key="7">
    <source>
        <dbReference type="ARBA" id="ARBA00022692"/>
    </source>
</evidence>
<keyword evidence="4" id="KW-1003">Cell membrane</keyword>
<dbReference type="GO" id="GO:0071555">
    <property type="term" value="P:cell wall organization"/>
    <property type="evidence" value="ECO:0007669"/>
    <property type="project" value="InterPro"/>
</dbReference>
<evidence type="ECO:0000256" key="12">
    <source>
        <dbReference type="ARBA" id="ARBA00023012"/>
    </source>
</evidence>
<feature type="transmembrane region" description="Helical" evidence="14">
    <location>
        <begin position="69"/>
        <end position="96"/>
    </location>
</feature>
<dbReference type="AlphaFoldDB" id="A0A6C0G049"/>
<keyword evidence="7 14" id="KW-0812">Transmembrane</keyword>
<keyword evidence="10" id="KW-0067">ATP-binding</keyword>
<evidence type="ECO:0000256" key="10">
    <source>
        <dbReference type="ARBA" id="ARBA00022840"/>
    </source>
</evidence>
<dbReference type="SUPFAM" id="SSF47384">
    <property type="entry name" value="Homodimeric domain of signal transducing histidine kinase"/>
    <property type="match status" value="1"/>
</dbReference>
<organism evidence="16 17">
    <name type="scientific">Paenibacillus lycopersici</name>
    <dbReference type="NCBI Taxonomy" id="2704462"/>
    <lineage>
        <taxon>Bacteria</taxon>
        <taxon>Bacillati</taxon>
        <taxon>Bacillota</taxon>
        <taxon>Bacilli</taxon>
        <taxon>Bacillales</taxon>
        <taxon>Paenibacillaceae</taxon>
        <taxon>Paenibacillus</taxon>
    </lineage>
</organism>
<dbReference type="GO" id="GO:0000155">
    <property type="term" value="F:phosphorelay sensor kinase activity"/>
    <property type="evidence" value="ECO:0007669"/>
    <property type="project" value="InterPro"/>
</dbReference>
<evidence type="ECO:0000256" key="6">
    <source>
        <dbReference type="ARBA" id="ARBA00022679"/>
    </source>
</evidence>
<keyword evidence="8" id="KW-0547">Nucleotide-binding</keyword>
<evidence type="ECO:0000256" key="5">
    <source>
        <dbReference type="ARBA" id="ARBA00022553"/>
    </source>
</evidence>
<evidence type="ECO:0000256" key="1">
    <source>
        <dbReference type="ARBA" id="ARBA00000085"/>
    </source>
</evidence>
<dbReference type="PRINTS" id="PR00344">
    <property type="entry name" value="BCTRLSENSOR"/>
</dbReference>
<evidence type="ECO:0000256" key="13">
    <source>
        <dbReference type="ARBA" id="ARBA00023136"/>
    </source>
</evidence>
<dbReference type="EC" id="2.7.13.3" evidence="3"/>
<reference evidence="16 17" key="1">
    <citation type="submission" date="2020-01" db="EMBL/GenBank/DDBJ databases">
        <title>Paenibacillus sp. nov., isolated from tomato rhizosphere.</title>
        <authorList>
            <person name="Weon H.-Y."/>
            <person name="Lee S.A."/>
        </authorList>
    </citation>
    <scope>NUCLEOTIDE SEQUENCE [LARGE SCALE GENOMIC DNA]</scope>
    <source>
        <strain evidence="16 17">12200R-189</strain>
    </source>
</reference>
<dbReference type="InterPro" id="IPR036097">
    <property type="entry name" value="HisK_dim/P_sf"/>
</dbReference>
<dbReference type="EMBL" id="CP048209">
    <property type="protein sequence ID" value="QHT61193.1"/>
    <property type="molecule type" value="Genomic_DNA"/>
</dbReference>
<dbReference type="GO" id="GO:0005524">
    <property type="term" value="F:ATP binding"/>
    <property type="evidence" value="ECO:0007669"/>
    <property type="project" value="UniProtKB-KW"/>
</dbReference>
<dbReference type="InterPro" id="IPR004358">
    <property type="entry name" value="Sig_transdc_His_kin-like_C"/>
</dbReference>
<evidence type="ECO:0000256" key="9">
    <source>
        <dbReference type="ARBA" id="ARBA00022777"/>
    </source>
</evidence>
<keyword evidence="11 14" id="KW-1133">Transmembrane helix</keyword>
<dbReference type="Proteomes" id="UP000476064">
    <property type="component" value="Chromosome"/>
</dbReference>
<evidence type="ECO:0000256" key="2">
    <source>
        <dbReference type="ARBA" id="ARBA00004651"/>
    </source>
</evidence>
<gene>
    <name evidence="16" type="ORF">GXP70_15325</name>
</gene>
<comment type="catalytic activity">
    <reaction evidence="1">
        <text>ATP + protein L-histidine = ADP + protein N-phospho-L-histidine.</text>
        <dbReference type="EC" id="2.7.13.3"/>
    </reaction>
</comment>
<name>A0A6C0G049_9BACL</name>
<sequence length="415" mass="45958">MAQSLQGIMGNFMFICVPSIIYFAIWTKYGASTGKMSKLVSFLFLSTTIVLCMSYPYEYDGNYLIDFRLIPLVLGTLYFGRLVGATLLVILFAFRFTIGGSGIYIGLLVAAIVFLSLAFIMTKIRLNSRKKLFIALFMSTFLSQVLLKAILLSLNDISFSLACHLILFGLIQFVGICLSVYYVELIRSHFSMLEEMKEIEKMKAISQVAASVAHEIRNPLTAVNGLLQVFKEKELPAGKRELLANTAILELSSAINTISDYLTFAQPRITTMTLLDLSAELRHVVRMLTPYADTELVTLTAASYTDQTVPGDSELLRRSLINLIKNSIEASANGSVDVTVQRIRKAVVIRIQDTGCGMTKQQIHRLGTPYYSLKEKGTGLGTMVAFSIIRAMNGAIHVESEINKGSLVEISFPVE</sequence>
<dbReference type="KEGG" id="plyc:GXP70_15325"/>
<feature type="transmembrane region" description="Helical" evidence="14">
    <location>
        <begin position="157"/>
        <end position="183"/>
    </location>
</feature>
<evidence type="ECO:0000256" key="4">
    <source>
        <dbReference type="ARBA" id="ARBA00022475"/>
    </source>
</evidence>
<keyword evidence="17" id="KW-1185">Reference proteome</keyword>
<dbReference type="InterPro" id="IPR005467">
    <property type="entry name" value="His_kinase_dom"/>
</dbReference>
<feature type="transmembrane region" description="Helical" evidence="14">
    <location>
        <begin position="102"/>
        <end position="120"/>
    </location>
</feature>
<dbReference type="SUPFAM" id="SSF55874">
    <property type="entry name" value="ATPase domain of HSP90 chaperone/DNA topoisomerase II/histidine kinase"/>
    <property type="match status" value="1"/>
</dbReference>
<dbReference type="PANTHER" id="PTHR43065:SF46">
    <property type="entry name" value="C4-DICARBOXYLATE TRANSPORT SENSOR PROTEIN DCTB"/>
    <property type="match status" value="1"/>
</dbReference>
<keyword evidence="9" id="KW-0418">Kinase</keyword>
<dbReference type="PROSITE" id="PS50109">
    <property type="entry name" value="HIS_KIN"/>
    <property type="match status" value="1"/>
</dbReference>
<dbReference type="InterPro" id="IPR003661">
    <property type="entry name" value="HisK_dim/P_dom"/>
</dbReference>
<protein>
    <recommendedName>
        <fullName evidence="3">histidine kinase</fullName>
        <ecNumber evidence="3">2.7.13.3</ecNumber>
    </recommendedName>
</protein>
<dbReference type="InterPro" id="IPR003594">
    <property type="entry name" value="HATPase_dom"/>
</dbReference>
<keyword evidence="5" id="KW-0597">Phosphoprotein</keyword>
<feature type="domain" description="Histidine kinase" evidence="15">
    <location>
        <begin position="211"/>
        <end position="415"/>
    </location>
</feature>
<dbReference type="InterPro" id="IPR011620">
    <property type="entry name" value="Sig_transdc_His_kinase_LytS_TM"/>
</dbReference>
<dbReference type="GO" id="GO:0005886">
    <property type="term" value="C:plasma membrane"/>
    <property type="evidence" value="ECO:0007669"/>
    <property type="project" value="UniProtKB-SubCell"/>
</dbReference>
<dbReference type="Pfam" id="PF02518">
    <property type="entry name" value="HATPase_c"/>
    <property type="match status" value="1"/>
</dbReference>
<dbReference type="PANTHER" id="PTHR43065">
    <property type="entry name" value="SENSOR HISTIDINE KINASE"/>
    <property type="match status" value="1"/>
</dbReference>
<dbReference type="SMART" id="SM00388">
    <property type="entry name" value="HisKA"/>
    <property type="match status" value="1"/>
</dbReference>
<dbReference type="RefSeq" id="WP_162357632.1">
    <property type="nucleotide sequence ID" value="NZ_CP048209.1"/>
</dbReference>
<accession>A0A6C0G049</accession>
<evidence type="ECO:0000256" key="3">
    <source>
        <dbReference type="ARBA" id="ARBA00012438"/>
    </source>
</evidence>
<evidence type="ECO:0000313" key="17">
    <source>
        <dbReference type="Proteomes" id="UP000476064"/>
    </source>
</evidence>
<dbReference type="Pfam" id="PF07694">
    <property type="entry name" value="5TM-5TMR_LYT"/>
    <property type="match status" value="1"/>
</dbReference>
<feature type="transmembrane region" description="Helical" evidence="14">
    <location>
        <begin position="39"/>
        <end position="57"/>
    </location>
</feature>
<dbReference type="CDD" id="cd00082">
    <property type="entry name" value="HisKA"/>
    <property type="match status" value="1"/>
</dbReference>
<evidence type="ECO:0000256" key="8">
    <source>
        <dbReference type="ARBA" id="ARBA00022741"/>
    </source>
</evidence>
<comment type="subcellular location">
    <subcellularLocation>
        <location evidence="2">Cell membrane</location>
        <topology evidence="2">Multi-pass membrane protein</topology>
    </subcellularLocation>
</comment>